<dbReference type="InterPro" id="IPR001544">
    <property type="entry name" value="Aminotrans_IV"/>
</dbReference>
<dbReference type="KEGG" id="psim:KR76_13320"/>
<dbReference type="Proteomes" id="UP000030300">
    <property type="component" value="Chromosome"/>
</dbReference>
<dbReference type="Gene3D" id="3.30.470.10">
    <property type="match status" value="1"/>
</dbReference>
<dbReference type="GeneID" id="96609849"/>
<sequence length="350" mass="37479">MTDISTAPDPTTTFGASLADHMVSLRWTADAGWSAARLGPLTDLRLSPAAMVLHYGQAIFEGMKAYRGEDDAVRLFRPEVNAARLQASARRMAMPELPVADFVAAVELLTAACADLVPAGPGRSLYLRPFMIATEAALGTRPSREYAFHVIGSPAGSYFASEYDGIRVWVEEHQPRAFPGGTGAAKCAGNYAGGMLVQQAATERGCQQVLYLDAREGRHLEELGGMNVVVVLDEPDGTTLVTPRTSDTILAGVTRDSILTLARDLGARVEERQVSFAEVETGARSGRVSELFACGTAAVVTPVAELAWTGGSVRIGDGAPGRWTTALRDDLLGIQEGRRPDRYGWTRVVR</sequence>
<dbReference type="SUPFAM" id="SSF56752">
    <property type="entry name" value="D-aminoacid aminotransferase-like PLP-dependent enzymes"/>
    <property type="match status" value="1"/>
</dbReference>
<dbReference type="Pfam" id="PF01063">
    <property type="entry name" value="Aminotran_4"/>
    <property type="match status" value="1"/>
</dbReference>
<evidence type="ECO:0000256" key="12">
    <source>
        <dbReference type="ARBA" id="ARBA00048212"/>
    </source>
</evidence>
<evidence type="ECO:0000313" key="15">
    <source>
        <dbReference type="EMBL" id="AIY17493.1"/>
    </source>
</evidence>
<keyword evidence="9 15" id="KW-0808">Transferase</keyword>
<evidence type="ECO:0000256" key="14">
    <source>
        <dbReference type="ARBA" id="ARBA00049229"/>
    </source>
</evidence>
<gene>
    <name evidence="15" type="ORF">KR76_13320</name>
</gene>
<evidence type="ECO:0000313" key="16">
    <source>
        <dbReference type="Proteomes" id="UP000030300"/>
    </source>
</evidence>
<dbReference type="GO" id="GO:0009098">
    <property type="term" value="P:L-leucine biosynthetic process"/>
    <property type="evidence" value="ECO:0007669"/>
    <property type="project" value="UniProtKB-UniPathway"/>
</dbReference>
<dbReference type="PIRSF" id="PIRSF006468">
    <property type="entry name" value="BCAT1"/>
    <property type="match status" value="1"/>
</dbReference>
<dbReference type="EMBL" id="CP009896">
    <property type="protein sequence ID" value="AIY17493.1"/>
    <property type="molecule type" value="Genomic_DNA"/>
</dbReference>
<dbReference type="InterPro" id="IPR043132">
    <property type="entry name" value="BCAT-like_C"/>
</dbReference>
<dbReference type="InterPro" id="IPR033939">
    <property type="entry name" value="BCAT_family"/>
</dbReference>
<comment type="pathway">
    <text evidence="2">Amino-acid biosynthesis; L-isoleucine biosynthesis; L-isoleucine from 2-oxobutanoate: step 4/4.</text>
</comment>
<dbReference type="RefSeq" id="WP_038678907.1">
    <property type="nucleotide sequence ID" value="NZ_BJMC01000009.1"/>
</dbReference>
<protein>
    <recommendedName>
        <fullName evidence="6">branched-chain-amino-acid transaminase</fullName>
        <ecNumber evidence="6">2.6.1.42</ecNumber>
    </recommendedName>
</protein>
<evidence type="ECO:0000256" key="11">
    <source>
        <dbReference type="ARBA" id="ARBA00023304"/>
    </source>
</evidence>
<evidence type="ECO:0000256" key="4">
    <source>
        <dbReference type="ARBA" id="ARBA00005072"/>
    </source>
</evidence>
<comment type="cofactor">
    <cofactor evidence="1">
        <name>pyridoxal 5'-phosphate</name>
        <dbReference type="ChEBI" id="CHEBI:597326"/>
    </cofactor>
</comment>
<dbReference type="AlphaFoldDB" id="A0A0A1DLU7"/>
<organism evidence="15 16">
    <name type="scientific">Nocardioides simplex</name>
    <name type="common">Arthrobacter simplex</name>
    <dbReference type="NCBI Taxonomy" id="2045"/>
    <lineage>
        <taxon>Bacteria</taxon>
        <taxon>Bacillati</taxon>
        <taxon>Actinomycetota</taxon>
        <taxon>Actinomycetes</taxon>
        <taxon>Propionibacteriales</taxon>
        <taxon>Nocardioidaceae</taxon>
        <taxon>Pimelobacter</taxon>
    </lineage>
</organism>
<dbReference type="GO" id="GO:0009099">
    <property type="term" value="P:L-valine biosynthetic process"/>
    <property type="evidence" value="ECO:0007669"/>
    <property type="project" value="UniProtKB-UniPathway"/>
</dbReference>
<evidence type="ECO:0000256" key="2">
    <source>
        <dbReference type="ARBA" id="ARBA00004824"/>
    </source>
</evidence>
<dbReference type="STRING" id="2045.KR76_13320"/>
<dbReference type="InterPro" id="IPR043131">
    <property type="entry name" value="BCAT-like_N"/>
</dbReference>
<dbReference type="eggNOG" id="COG0115">
    <property type="taxonomic scope" value="Bacteria"/>
</dbReference>
<comment type="catalytic activity">
    <reaction evidence="14">
        <text>L-leucine + 2-oxoglutarate = 4-methyl-2-oxopentanoate + L-glutamate</text>
        <dbReference type="Rhea" id="RHEA:18321"/>
        <dbReference type="ChEBI" id="CHEBI:16810"/>
        <dbReference type="ChEBI" id="CHEBI:17865"/>
        <dbReference type="ChEBI" id="CHEBI:29985"/>
        <dbReference type="ChEBI" id="CHEBI:57427"/>
        <dbReference type="EC" id="2.6.1.42"/>
    </reaction>
</comment>
<reference evidence="15 16" key="1">
    <citation type="journal article" date="2015" name="Genome Announc.">
        <title>Complete Genome Sequence of Steroid-Transforming Nocardioides simplex VKM Ac-2033D.</title>
        <authorList>
            <person name="Shtratnikova V.Y."/>
            <person name="Schelkunov M.I."/>
            <person name="Pekov Y.A."/>
            <person name="Fokina V.V."/>
            <person name="Logacheva M.D."/>
            <person name="Sokolov S.L."/>
            <person name="Bragin E.Y."/>
            <person name="Ashapkin V.V."/>
            <person name="Donova M.V."/>
        </authorList>
    </citation>
    <scope>NUCLEOTIDE SEQUENCE [LARGE SCALE GENOMIC DNA]</scope>
    <source>
        <strain evidence="15 16">VKM Ac-2033D</strain>
    </source>
</reference>
<dbReference type="InterPro" id="IPR005786">
    <property type="entry name" value="B_amino_transII"/>
</dbReference>
<keyword evidence="11" id="KW-0100">Branched-chain amino acid biosynthesis</keyword>
<comment type="pathway">
    <text evidence="4">Amino-acid biosynthesis; L-leucine biosynthesis; L-leucine from 3-methyl-2-oxobutanoate: step 4/4.</text>
</comment>
<dbReference type="Gene3D" id="3.20.10.10">
    <property type="entry name" value="D-amino Acid Aminotransferase, subunit A, domain 2"/>
    <property type="match status" value="1"/>
</dbReference>
<dbReference type="UniPathway" id="UPA00049">
    <property type="reaction ID" value="UER00062"/>
</dbReference>
<comment type="catalytic activity">
    <reaction evidence="12">
        <text>L-valine + 2-oxoglutarate = 3-methyl-2-oxobutanoate + L-glutamate</text>
        <dbReference type="Rhea" id="RHEA:24813"/>
        <dbReference type="ChEBI" id="CHEBI:11851"/>
        <dbReference type="ChEBI" id="CHEBI:16810"/>
        <dbReference type="ChEBI" id="CHEBI:29985"/>
        <dbReference type="ChEBI" id="CHEBI:57762"/>
        <dbReference type="EC" id="2.6.1.42"/>
    </reaction>
</comment>
<dbReference type="GO" id="GO:0004084">
    <property type="term" value="F:branched-chain-amino-acid transaminase activity"/>
    <property type="evidence" value="ECO:0007669"/>
    <property type="project" value="UniProtKB-EC"/>
</dbReference>
<comment type="similarity">
    <text evidence="5">Belongs to the class-IV pyridoxal-phosphate-dependent aminotransferase family.</text>
</comment>
<dbReference type="CDD" id="cd01557">
    <property type="entry name" value="BCAT_beta_family"/>
    <property type="match status" value="1"/>
</dbReference>
<dbReference type="NCBIfam" id="TIGR01123">
    <property type="entry name" value="ilvE_II"/>
    <property type="match status" value="1"/>
</dbReference>
<dbReference type="HOGENOM" id="CLU_031922_0_2_11"/>
<proteinExistence type="inferred from homology"/>
<name>A0A0A1DLU7_NOCSI</name>
<dbReference type="OrthoDB" id="9804984at2"/>
<keyword evidence="7 15" id="KW-0032">Aminotransferase</keyword>
<dbReference type="PANTHER" id="PTHR11825">
    <property type="entry name" value="SUBGROUP IIII AMINOTRANSFERASE"/>
    <property type="match status" value="1"/>
</dbReference>
<evidence type="ECO:0000256" key="5">
    <source>
        <dbReference type="ARBA" id="ARBA00009320"/>
    </source>
</evidence>
<keyword evidence="8" id="KW-0028">Amino-acid biosynthesis</keyword>
<dbReference type="NCBIfam" id="NF009897">
    <property type="entry name" value="PRK13357.1"/>
    <property type="match status" value="1"/>
</dbReference>
<dbReference type="UniPathway" id="UPA00047">
    <property type="reaction ID" value="UER00058"/>
</dbReference>
<evidence type="ECO:0000256" key="7">
    <source>
        <dbReference type="ARBA" id="ARBA00022576"/>
    </source>
</evidence>
<keyword evidence="10" id="KW-0663">Pyridoxal phosphate</keyword>
<accession>A0A0A1DLU7</accession>
<evidence type="ECO:0000256" key="13">
    <source>
        <dbReference type="ARBA" id="ARBA00048798"/>
    </source>
</evidence>
<dbReference type="PANTHER" id="PTHR11825:SF44">
    <property type="entry name" value="BRANCHED-CHAIN-AMINO-ACID AMINOTRANSFERASE"/>
    <property type="match status" value="1"/>
</dbReference>
<evidence type="ECO:0000256" key="6">
    <source>
        <dbReference type="ARBA" id="ARBA00013053"/>
    </source>
</evidence>
<evidence type="ECO:0000256" key="1">
    <source>
        <dbReference type="ARBA" id="ARBA00001933"/>
    </source>
</evidence>
<comment type="pathway">
    <text evidence="3">Amino-acid biosynthesis; L-valine biosynthesis; L-valine from pyruvate: step 4/4.</text>
</comment>
<evidence type="ECO:0000256" key="10">
    <source>
        <dbReference type="ARBA" id="ARBA00022898"/>
    </source>
</evidence>
<dbReference type="InterPro" id="IPR036038">
    <property type="entry name" value="Aminotransferase-like"/>
</dbReference>
<comment type="catalytic activity">
    <reaction evidence="13">
        <text>L-isoleucine + 2-oxoglutarate = (S)-3-methyl-2-oxopentanoate + L-glutamate</text>
        <dbReference type="Rhea" id="RHEA:24801"/>
        <dbReference type="ChEBI" id="CHEBI:16810"/>
        <dbReference type="ChEBI" id="CHEBI:29985"/>
        <dbReference type="ChEBI" id="CHEBI:35146"/>
        <dbReference type="ChEBI" id="CHEBI:58045"/>
        <dbReference type="EC" id="2.6.1.42"/>
    </reaction>
</comment>
<dbReference type="GO" id="GO:0009097">
    <property type="term" value="P:isoleucine biosynthetic process"/>
    <property type="evidence" value="ECO:0007669"/>
    <property type="project" value="UniProtKB-UniPathway"/>
</dbReference>
<evidence type="ECO:0000256" key="8">
    <source>
        <dbReference type="ARBA" id="ARBA00022605"/>
    </source>
</evidence>
<evidence type="ECO:0000256" key="9">
    <source>
        <dbReference type="ARBA" id="ARBA00022679"/>
    </source>
</evidence>
<evidence type="ECO:0000256" key="3">
    <source>
        <dbReference type="ARBA" id="ARBA00004931"/>
    </source>
</evidence>
<keyword evidence="16" id="KW-1185">Reference proteome</keyword>
<dbReference type="UniPathway" id="UPA00048">
    <property type="reaction ID" value="UER00073"/>
</dbReference>
<dbReference type="EC" id="2.6.1.42" evidence="6"/>